<dbReference type="AlphaFoldDB" id="A0A137NUY8"/>
<comment type="similarity">
    <text evidence="1">Belongs to the PDCD5 family.</text>
</comment>
<evidence type="ECO:0000313" key="3">
    <source>
        <dbReference type="EMBL" id="KXN66600.1"/>
    </source>
</evidence>
<dbReference type="SUPFAM" id="SSF46950">
    <property type="entry name" value="Double-stranded DNA-binding domain"/>
    <property type="match status" value="1"/>
</dbReference>
<evidence type="ECO:0000256" key="1">
    <source>
        <dbReference type="ARBA" id="ARBA00010490"/>
    </source>
</evidence>
<name>A0A137NUY8_CONC2</name>
<gene>
    <name evidence="3" type="ORF">CONCODRAFT_20164</name>
</gene>
<keyword evidence="3" id="KW-0238">DNA-binding</keyword>
<protein>
    <submittedName>
        <fullName evidence="3">DNA-binding TFAR19-related protein</fullName>
    </submittedName>
</protein>
<dbReference type="OMA" id="MQYEMQK"/>
<dbReference type="GO" id="GO:0005634">
    <property type="term" value="C:nucleus"/>
    <property type="evidence" value="ECO:0007669"/>
    <property type="project" value="TreeGrafter"/>
</dbReference>
<dbReference type="Proteomes" id="UP000070444">
    <property type="component" value="Unassembled WGS sequence"/>
</dbReference>
<dbReference type="EMBL" id="KQ964706">
    <property type="protein sequence ID" value="KXN66600.1"/>
    <property type="molecule type" value="Genomic_DNA"/>
</dbReference>
<evidence type="ECO:0000313" key="4">
    <source>
        <dbReference type="Proteomes" id="UP000070444"/>
    </source>
</evidence>
<evidence type="ECO:0000256" key="2">
    <source>
        <dbReference type="SAM" id="MobiDB-lite"/>
    </source>
</evidence>
<dbReference type="OrthoDB" id="10252486at2759"/>
<feature type="compositionally biased region" description="Polar residues" evidence="2">
    <location>
        <begin position="17"/>
        <end position="37"/>
    </location>
</feature>
<dbReference type="Pfam" id="PF01984">
    <property type="entry name" value="dsDNA_bind"/>
    <property type="match status" value="1"/>
</dbReference>
<dbReference type="InterPro" id="IPR036883">
    <property type="entry name" value="PDCD5-like_sf"/>
</dbReference>
<organism evidence="3 4">
    <name type="scientific">Conidiobolus coronatus (strain ATCC 28846 / CBS 209.66 / NRRL 28638)</name>
    <name type="common">Delacroixia coronata</name>
    <dbReference type="NCBI Taxonomy" id="796925"/>
    <lineage>
        <taxon>Eukaryota</taxon>
        <taxon>Fungi</taxon>
        <taxon>Fungi incertae sedis</taxon>
        <taxon>Zoopagomycota</taxon>
        <taxon>Entomophthoromycotina</taxon>
        <taxon>Entomophthoromycetes</taxon>
        <taxon>Entomophthorales</taxon>
        <taxon>Ancylistaceae</taxon>
        <taxon>Conidiobolus</taxon>
    </lineage>
</organism>
<accession>A0A137NUY8</accession>
<dbReference type="GO" id="GO:0003677">
    <property type="term" value="F:DNA binding"/>
    <property type="evidence" value="ECO:0007669"/>
    <property type="project" value="UniProtKB-KW"/>
</dbReference>
<reference evidence="3 4" key="1">
    <citation type="journal article" date="2015" name="Genome Biol. Evol.">
        <title>Phylogenomic analyses indicate that early fungi evolved digesting cell walls of algal ancestors of land plants.</title>
        <authorList>
            <person name="Chang Y."/>
            <person name="Wang S."/>
            <person name="Sekimoto S."/>
            <person name="Aerts A.L."/>
            <person name="Choi C."/>
            <person name="Clum A."/>
            <person name="LaButti K.M."/>
            <person name="Lindquist E.A."/>
            <person name="Yee Ngan C."/>
            <person name="Ohm R.A."/>
            <person name="Salamov A.A."/>
            <person name="Grigoriev I.V."/>
            <person name="Spatafora J.W."/>
            <person name="Berbee M.L."/>
        </authorList>
    </citation>
    <scope>NUCLEOTIDE SEQUENCE [LARGE SCALE GENOMIC DNA]</scope>
    <source>
        <strain evidence="3 4">NRRL 28638</strain>
    </source>
</reference>
<dbReference type="PANTHER" id="PTHR10840:SF0">
    <property type="entry name" value="PROGRAMMED CELL DEATH PROTEIN 5"/>
    <property type="match status" value="1"/>
</dbReference>
<proteinExistence type="inferred from homology"/>
<dbReference type="PANTHER" id="PTHR10840">
    <property type="entry name" value="PROGRAMMED CELL DEATH PROTEIN 5"/>
    <property type="match status" value="1"/>
</dbReference>
<dbReference type="PIRSF" id="PIRSF015730">
    <property type="entry name" value="TFAR19"/>
    <property type="match status" value="1"/>
</dbReference>
<keyword evidence="4" id="KW-1185">Reference proteome</keyword>
<dbReference type="STRING" id="796925.A0A137NUY8"/>
<feature type="region of interest" description="Disordered" evidence="2">
    <location>
        <begin position="17"/>
        <end position="51"/>
    </location>
</feature>
<dbReference type="InterPro" id="IPR002836">
    <property type="entry name" value="PDCD5-like"/>
</dbReference>
<sequence>MEDSELNAIRAARLAQMQKSAGSTGVHSLGSRTTNLQGAGGNDDVERRQEMTKTMLRQILDQDAEERLNRIALVKPEKARGLEQLLIKLAQSGQLKSKVSESYLIDLLEQVNDQDKGTKIVINRKRYDDDDDDEDYGF</sequence>
<dbReference type="Gene3D" id="1.10.8.140">
    <property type="entry name" value="PDCD5-like"/>
    <property type="match status" value="1"/>
</dbReference>
<dbReference type="GO" id="GO:0005829">
    <property type="term" value="C:cytosol"/>
    <property type="evidence" value="ECO:0007669"/>
    <property type="project" value="TreeGrafter"/>
</dbReference>